<dbReference type="InterPro" id="IPR007886">
    <property type="entry name" value="AlaDH/PNT_N"/>
</dbReference>
<dbReference type="Pfam" id="PF16653">
    <property type="entry name" value="Sacchrp_dh_C"/>
    <property type="match status" value="1"/>
</dbReference>
<dbReference type="InParanoid" id="A0A0C3AE95"/>
<dbReference type="InterPro" id="IPR036291">
    <property type="entry name" value="NAD(P)-bd_dom_sf"/>
</dbReference>
<dbReference type="Pfam" id="PF03435">
    <property type="entry name" value="Sacchrp_dh_NADP"/>
    <property type="match status" value="1"/>
</dbReference>
<dbReference type="SUPFAM" id="SSF52283">
    <property type="entry name" value="Formate/glycerate dehydrogenase catalytic domain-like"/>
    <property type="match status" value="1"/>
</dbReference>
<evidence type="ECO:0000259" key="4">
    <source>
        <dbReference type="SMART" id="SM01003"/>
    </source>
</evidence>
<dbReference type="Gene3D" id="1.10.1870.10">
    <property type="entry name" value="Domain 3, Saccharopine reductase"/>
    <property type="match status" value="1"/>
</dbReference>
<organism evidence="5 6">
    <name type="scientific">Scleroderma citrinum Foug A</name>
    <dbReference type="NCBI Taxonomy" id="1036808"/>
    <lineage>
        <taxon>Eukaryota</taxon>
        <taxon>Fungi</taxon>
        <taxon>Dikarya</taxon>
        <taxon>Basidiomycota</taxon>
        <taxon>Agaricomycotina</taxon>
        <taxon>Agaricomycetes</taxon>
        <taxon>Agaricomycetidae</taxon>
        <taxon>Boletales</taxon>
        <taxon>Sclerodermatineae</taxon>
        <taxon>Sclerodermataceae</taxon>
        <taxon>Scleroderma</taxon>
    </lineage>
</organism>
<dbReference type="CDD" id="cd12189">
    <property type="entry name" value="LKR_SDH_like"/>
    <property type="match status" value="1"/>
</dbReference>
<keyword evidence="2" id="KW-0560">Oxidoreductase</keyword>
<dbReference type="PANTHER" id="PTHR11133">
    <property type="entry name" value="SACCHAROPINE DEHYDROGENASE"/>
    <property type="match status" value="1"/>
</dbReference>
<dbReference type="GO" id="GO:0004753">
    <property type="term" value="F:saccharopine dehydrogenase activity"/>
    <property type="evidence" value="ECO:0007669"/>
    <property type="project" value="TreeGrafter"/>
</dbReference>
<accession>A0A0C3AE95</accession>
<dbReference type="Gene3D" id="3.30.360.10">
    <property type="entry name" value="Dihydrodipicolinate Reductase, domain 2"/>
    <property type="match status" value="1"/>
</dbReference>
<feature type="domain" description="Alanine dehydrogenase/pyridine nucleotide transhydrogenase N-terminal" evidence="4">
    <location>
        <begin position="35"/>
        <end position="186"/>
    </location>
</feature>
<dbReference type="InterPro" id="IPR051168">
    <property type="entry name" value="AASS"/>
</dbReference>
<keyword evidence="3" id="KW-0028">Amino-acid biosynthesis</keyword>
<dbReference type="SMART" id="SM01003">
    <property type="entry name" value="AlaDh_PNT_N"/>
    <property type="match status" value="1"/>
</dbReference>
<reference evidence="5 6" key="1">
    <citation type="submission" date="2014-04" db="EMBL/GenBank/DDBJ databases">
        <authorList>
            <consortium name="DOE Joint Genome Institute"/>
            <person name="Kuo A."/>
            <person name="Kohler A."/>
            <person name="Nagy L.G."/>
            <person name="Floudas D."/>
            <person name="Copeland A."/>
            <person name="Barry K.W."/>
            <person name="Cichocki N."/>
            <person name="Veneault-Fourrey C."/>
            <person name="LaButti K."/>
            <person name="Lindquist E.A."/>
            <person name="Lipzen A."/>
            <person name="Lundell T."/>
            <person name="Morin E."/>
            <person name="Murat C."/>
            <person name="Sun H."/>
            <person name="Tunlid A."/>
            <person name="Henrissat B."/>
            <person name="Grigoriev I.V."/>
            <person name="Hibbett D.S."/>
            <person name="Martin F."/>
            <person name="Nordberg H.P."/>
            <person name="Cantor M.N."/>
            <person name="Hua S.X."/>
        </authorList>
    </citation>
    <scope>NUCLEOTIDE SEQUENCE [LARGE SCALE GENOMIC DNA]</scope>
    <source>
        <strain evidence="5 6">Foug A</strain>
    </source>
</reference>
<dbReference type="Pfam" id="PF05222">
    <property type="entry name" value="AlaDh_PNT_N"/>
    <property type="match status" value="1"/>
</dbReference>
<dbReference type="GO" id="GO:0019878">
    <property type="term" value="P:lysine biosynthetic process via aminoadipic acid"/>
    <property type="evidence" value="ECO:0007669"/>
    <property type="project" value="TreeGrafter"/>
</dbReference>
<dbReference type="PANTHER" id="PTHR11133:SF22">
    <property type="entry name" value="ALPHA-AMINOADIPIC SEMIALDEHYDE SYNTHASE, MITOCHONDRIAL"/>
    <property type="match status" value="1"/>
</dbReference>
<dbReference type="OrthoDB" id="10059875at2759"/>
<dbReference type="FunFam" id="3.40.50.720:FF:000072">
    <property type="entry name" value="Saccharopine dehydrogenase [NADP(+), L-glutamate-forming]"/>
    <property type="match status" value="1"/>
</dbReference>
<dbReference type="InterPro" id="IPR005097">
    <property type="entry name" value="Sacchrp_dh_NADP-bd"/>
</dbReference>
<dbReference type="EMBL" id="KN822036">
    <property type="protein sequence ID" value="KIM63267.1"/>
    <property type="molecule type" value="Genomic_DNA"/>
</dbReference>
<dbReference type="STRING" id="1036808.A0A0C3AE95"/>
<proteinExistence type="predicted"/>
<dbReference type="HOGENOM" id="CLU_005231_0_0_1"/>
<name>A0A0C3AE95_9AGAM</name>
<protein>
    <recommendedName>
        <fullName evidence="4">Alanine dehydrogenase/pyridine nucleotide transhydrogenase N-terminal domain-containing protein</fullName>
    </recommendedName>
</protein>
<dbReference type="InterPro" id="IPR032095">
    <property type="entry name" value="Sacchrp_dh-like_C"/>
</dbReference>
<evidence type="ECO:0000256" key="1">
    <source>
        <dbReference type="ARBA" id="ARBA00022857"/>
    </source>
</evidence>
<evidence type="ECO:0000256" key="3">
    <source>
        <dbReference type="ARBA" id="ARBA00023154"/>
    </source>
</evidence>
<dbReference type="SUPFAM" id="SSF55347">
    <property type="entry name" value="Glyceraldehyde-3-phosphate dehydrogenase-like, C-terminal domain"/>
    <property type="match status" value="1"/>
</dbReference>
<dbReference type="Gene3D" id="3.40.50.720">
    <property type="entry name" value="NAD(P)-binding Rossmann-like Domain"/>
    <property type="match status" value="2"/>
</dbReference>
<evidence type="ECO:0000256" key="2">
    <source>
        <dbReference type="ARBA" id="ARBA00023002"/>
    </source>
</evidence>
<dbReference type="SUPFAM" id="SSF51735">
    <property type="entry name" value="NAD(P)-binding Rossmann-fold domains"/>
    <property type="match status" value="1"/>
</dbReference>
<evidence type="ECO:0000313" key="6">
    <source>
        <dbReference type="Proteomes" id="UP000053989"/>
    </source>
</evidence>
<dbReference type="GO" id="GO:0005737">
    <property type="term" value="C:cytoplasm"/>
    <property type="evidence" value="ECO:0007669"/>
    <property type="project" value="TreeGrafter"/>
</dbReference>
<dbReference type="Proteomes" id="UP000053989">
    <property type="component" value="Unassembled WGS sequence"/>
</dbReference>
<keyword evidence="6" id="KW-1185">Reference proteome</keyword>
<reference evidence="6" key="2">
    <citation type="submission" date="2015-01" db="EMBL/GenBank/DDBJ databases">
        <title>Evolutionary Origins and Diversification of the Mycorrhizal Mutualists.</title>
        <authorList>
            <consortium name="DOE Joint Genome Institute"/>
            <consortium name="Mycorrhizal Genomics Consortium"/>
            <person name="Kohler A."/>
            <person name="Kuo A."/>
            <person name="Nagy L.G."/>
            <person name="Floudas D."/>
            <person name="Copeland A."/>
            <person name="Barry K.W."/>
            <person name="Cichocki N."/>
            <person name="Veneault-Fourrey C."/>
            <person name="LaButti K."/>
            <person name="Lindquist E.A."/>
            <person name="Lipzen A."/>
            <person name="Lundell T."/>
            <person name="Morin E."/>
            <person name="Murat C."/>
            <person name="Riley R."/>
            <person name="Ohm R."/>
            <person name="Sun H."/>
            <person name="Tunlid A."/>
            <person name="Henrissat B."/>
            <person name="Grigoriev I.V."/>
            <person name="Hibbett D.S."/>
            <person name="Martin F."/>
        </authorList>
    </citation>
    <scope>NUCLEOTIDE SEQUENCE [LARGE SCALE GENOMIC DNA]</scope>
    <source>
        <strain evidence="6">Foug A</strain>
    </source>
</reference>
<keyword evidence="1" id="KW-0521">NADP</keyword>
<gene>
    <name evidence="5" type="ORF">SCLCIDRAFT_8890</name>
</gene>
<dbReference type="AlphaFoldDB" id="A0A0C3AE95"/>
<evidence type="ECO:0000313" key="5">
    <source>
        <dbReference type="EMBL" id="KIM63267.1"/>
    </source>
</evidence>
<keyword evidence="3" id="KW-0457">Lysine biosynthesis</keyword>
<sequence>MSALGLRQRLPVRLLPPRRALTTPSSSSTSKLTIGIRREDPARIWERRCPLTPDAVEELVHKDGVDVLIQPCDRRVFPVDHFLKAGAKIHPTLEPAHILIGIKETPLNELVTTPIPAPTSAPASSSLVPRTHLMFSHTTKGQLYNMPLLARFLDESPLSSRLIDYELLTGADGKRTVGFGWFAGGTRHVAGALESLSALAHAHLEIGVASPFLHTPRPHTHPSIPSLRTALRAIGQRISEDGTPKTLGPFIIGLTGNGQVSQGVLSILEELPITKIAVKDLPSIVANPNTDLHKVYLVHASPEEYLSRTDGGQYSRSHYYQNPSLYVSDFATKVAPYLTLFLNGVGWLPGFPRLMTNEQLSVALSLAAEIGPARFGTVGDISCDIEGGLQFMPRASTLSDPSFKYRPPSLSSHLPALNIMSVDILPTSLPLDASNHFSNVLTPYLRALVNKYRGRPANTDMERAYGDALSRATVASEGRLAGKHAWLLELVEKWRSTSTPSMSVQGPNSTETIPTAAAGDTTHKRKVLMLGSGMVAGPAVEEICKRGDVELVVASNSITEAENLTRHISNAHSRFLDVKDREAMLQLVEQADLVVSLLPVPFHPSIAKLCIQLGKDMVTASYISPAMRALHEHAQSADVLLLNEIGLDPGIDHCSAHSLLTRLREERKCVQSFTSFCGGLPAPDVVASTQGDEVPLGYKFSWSPRGVLSAALNEARFKLGGENIEIPSEELLRRYFPDVTVPEGAALRFEGIANRDSLPYVGTYGLGELSGLRTVVRGTLRYPGFSDLMDAFKSIGLLSLTSPPTHSPAPLSGWTDLTRFALHHKLGYSLPSDYDSIRSVLTDLLQGRCGKEKVAKVAETLTWLGIMPRPRYPSSTSPRLRSQSISDMPSLPTLAMAPIDLFTQVLAHKFRYLPGERDMVVLAHEIVVVPEAEGVSHRNSSNTDVEVHTSTLMTYGTPKASAMATCVGLPVAFAALAVLDGRNRARERGGATNGLGSGVRGPTEVPGVWRAVLSGLEVAGVGMKERVLKISGRGAGTGVMGSMEASLCASLGINAGMRRGETSLWR</sequence>